<dbReference type="SUPFAM" id="SSF48295">
    <property type="entry name" value="TrpR-like"/>
    <property type="match status" value="1"/>
</dbReference>
<dbReference type="RefSeq" id="WP_198686088.1">
    <property type="nucleotide sequence ID" value="NZ_JAEIJD010000006.1"/>
</dbReference>
<dbReference type="InterPro" id="IPR002514">
    <property type="entry name" value="Transposase_8"/>
</dbReference>
<dbReference type="InterPro" id="IPR036388">
    <property type="entry name" value="WH-like_DNA-bd_sf"/>
</dbReference>
<dbReference type="Proteomes" id="UP000613255">
    <property type="component" value="Unassembled WGS sequence"/>
</dbReference>
<dbReference type="GO" id="GO:0043565">
    <property type="term" value="F:sequence-specific DNA binding"/>
    <property type="evidence" value="ECO:0007669"/>
    <property type="project" value="InterPro"/>
</dbReference>
<dbReference type="EMBL" id="JAEIJD010000006">
    <property type="protein sequence ID" value="MBI6630064.1"/>
    <property type="molecule type" value="Genomic_DNA"/>
</dbReference>
<dbReference type="Gene3D" id="1.10.10.10">
    <property type="entry name" value="Winged helix-like DNA-binding domain superfamily/Winged helix DNA-binding domain"/>
    <property type="match status" value="1"/>
</dbReference>
<dbReference type="InterPro" id="IPR010921">
    <property type="entry name" value="Trp_repressor/repl_initiator"/>
</dbReference>
<dbReference type="Pfam" id="PF01527">
    <property type="entry name" value="HTH_Tnp_1"/>
    <property type="match status" value="1"/>
</dbReference>
<name>A0A934HKW4_9RHOB</name>
<reference evidence="1" key="1">
    <citation type="submission" date="2020-12" db="EMBL/GenBank/DDBJ databases">
        <title>Pontibaca salina gen. nov., sp. nov., isolated from marine sediment.</title>
        <authorList>
            <person name="Bo J."/>
            <person name="Wang S."/>
            <person name="Song X."/>
            <person name="Du Z."/>
        </authorList>
    </citation>
    <scope>NUCLEOTIDE SEQUENCE</scope>
    <source>
        <strain evidence="1">S1109L</strain>
    </source>
</reference>
<comment type="caution">
    <text evidence="1">The sequence shown here is derived from an EMBL/GenBank/DDBJ whole genome shotgun (WGS) entry which is preliminary data.</text>
</comment>
<gene>
    <name evidence="1" type="ORF">JAO82_09220</name>
</gene>
<sequence length="85" mass="9360">MATRTRNSAQFKANVALEAIQAELTMPEQARKYGIHPATIDGWTEVAIESMVSALSRKAEVAPAIPQKDREKLHVPVPGYICWLG</sequence>
<evidence type="ECO:0000313" key="2">
    <source>
        <dbReference type="Proteomes" id="UP000613255"/>
    </source>
</evidence>
<evidence type="ECO:0000313" key="1">
    <source>
        <dbReference type="EMBL" id="MBI6630064.1"/>
    </source>
</evidence>
<keyword evidence="2" id="KW-1185">Reference proteome</keyword>
<accession>A0A934HKW4</accession>
<protein>
    <submittedName>
        <fullName evidence="1">Transposase</fullName>
    </submittedName>
</protein>
<organism evidence="1 2">
    <name type="scientific">Pontibaca salina</name>
    <dbReference type="NCBI Taxonomy" id="2795731"/>
    <lineage>
        <taxon>Bacteria</taxon>
        <taxon>Pseudomonadati</taxon>
        <taxon>Pseudomonadota</taxon>
        <taxon>Alphaproteobacteria</taxon>
        <taxon>Rhodobacterales</taxon>
        <taxon>Roseobacteraceae</taxon>
        <taxon>Pontibaca</taxon>
    </lineage>
</organism>
<proteinExistence type="predicted"/>
<dbReference type="AlphaFoldDB" id="A0A934HKW4"/>